<evidence type="ECO:0000256" key="6">
    <source>
        <dbReference type="RuleBase" id="RU004057"/>
    </source>
</evidence>
<dbReference type="EMBL" id="JBHSCW010000003">
    <property type="protein sequence ID" value="MFC4351595.1"/>
    <property type="molecule type" value="Genomic_DNA"/>
</dbReference>
<accession>A0ABV8ULY3</accession>
<proteinExistence type="inferred from homology"/>
<comment type="caution">
    <text evidence="9">The sequence shown here is derived from an EMBL/GenBank/DDBJ whole genome shotgun (WGS) entry which is preliminary data.</text>
</comment>
<keyword evidence="2" id="KW-1003">Cell membrane</keyword>
<evidence type="ECO:0000259" key="8">
    <source>
        <dbReference type="Pfam" id="PF01618"/>
    </source>
</evidence>
<evidence type="ECO:0000256" key="4">
    <source>
        <dbReference type="ARBA" id="ARBA00022989"/>
    </source>
</evidence>
<name>A0ABV8ULY3_9PROT</name>
<feature type="transmembrane region" description="Helical" evidence="7">
    <location>
        <begin position="40"/>
        <end position="64"/>
    </location>
</feature>
<protein>
    <submittedName>
        <fullName evidence="9">MotA/TolQ/ExbB proton channel family protein</fullName>
    </submittedName>
</protein>
<evidence type="ECO:0000313" key="10">
    <source>
        <dbReference type="Proteomes" id="UP001595799"/>
    </source>
</evidence>
<feature type="domain" description="MotA/TolQ/ExbB proton channel" evidence="8">
    <location>
        <begin position="111"/>
        <end position="227"/>
    </location>
</feature>
<evidence type="ECO:0000256" key="7">
    <source>
        <dbReference type="SAM" id="Phobius"/>
    </source>
</evidence>
<evidence type="ECO:0000256" key="2">
    <source>
        <dbReference type="ARBA" id="ARBA00022475"/>
    </source>
</evidence>
<dbReference type="RefSeq" id="WP_382421921.1">
    <property type="nucleotide sequence ID" value="NZ_JBHSCW010000003.1"/>
</dbReference>
<keyword evidence="3 7" id="KW-0812">Transmembrane</keyword>
<dbReference type="PANTHER" id="PTHR30625:SF11">
    <property type="entry name" value="MOTA_TOLQ_EXBB PROTON CHANNEL DOMAIN-CONTAINING PROTEIN"/>
    <property type="match status" value="1"/>
</dbReference>
<keyword evidence="6" id="KW-0813">Transport</keyword>
<comment type="similarity">
    <text evidence="6">Belongs to the exbB/tolQ family.</text>
</comment>
<keyword evidence="4 7" id="KW-1133">Transmembrane helix</keyword>
<feature type="transmembrane region" description="Helical" evidence="7">
    <location>
        <begin position="191"/>
        <end position="215"/>
    </location>
</feature>
<dbReference type="InterPro" id="IPR050790">
    <property type="entry name" value="ExbB/TolQ_transport"/>
</dbReference>
<dbReference type="InterPro" id="IPR002898">
    <property type="entry name" value="MotA_ExbB_proton_chnl"/>
</dbReference>
<keyword evidence="5 7" id="KW-0472">Membrane</keyword>
<dbReference type="PANTHER" id="PTHR30625">
    <property type="entry name" value="PROTEIN TOLQ"/>
    <property type="match status" value="1"/>
</dbReference>
<evidence type="ECO:0000256" key="5">
    <source>
        <dbReference type="ARBA" id="ARBA00023136"/>
    </source>
</evidence>
<dbReference type="Pfam" id="PF01618">
    <property type="entry name" value="MotA_ExbB"/>
    <property type="match status" value="1"/>
</dbReference>
<dbReference type="Proteomes" id="UP001595799">
    <property type="component" value="Unassembled WGS sequence"/>
</dbReference>
<evidence type="ECO:0000256" key="3">
    <source>
        <dbReference type="ARBA" id="ARBA00022692"/>
    </source>
</evidence>
<keyword evidence="6" id="KW-0653">Protein transport</keyword>
<reference evidence="10" key="1">
    <citation type="journal article" date="2019" name="Int. J. Syst. Evol. Microbiol.">
        <title>The Global Catalogue of Microorganisms (GCM) 10K type strain sequencing project: providing services to taxonomists for standard genome sequencing and annotation.</title>
        <authorList>
            <consortium name="The Broad Institute Genomics Platform"/>
            <consortium name="The Broad Institute Genome Sequencing Center for Infectious Disease"/>
            <person name="Wu L."/>
            <person name="Ma J."/>
        </authorList>
    </citation>
    <scope>NUCLEOTIDE SEQUENCE [LARGE SCALE GENOMIC DNA]</scope>
    <source>
        <strain evidence="10">CECT 8472</strain>
    </source>
</reference>
<gene>
    <name evidence="9" type="ORF">ACFOW6_08590</name>
</gene>
<organism evidence="9 10">
    <name type="scientific">Fodinicurvata halophila</name>
    <dbReference type="NCBI Taxonomy" id="1419723"/>
    <lineage>
        <taxon>Bacteria</taxon>
        <taxon>Pseudomonadati</taxon>
        <taxon>Pseudomonadota</taxon>
        <taxon>Alphaproteobacteria</taxon>
        <taxon>Rhodospirillales</taxon>
        <taxon>Rhodovibrionaceae</taxon>
        <taxon>Fodinicurvata</taxon>
    </lineage>
</organism>
<evidence type="ECO:0000313" key="9">
    <source>
        <dbReference type="EMBL" id="MFC4351595.1"/>
    </source>
</evidence>
<keyword evidence="10" id="KW-1185">Reference proteome</keyword>
<sequence>MEDEIYVQTDTLPMPDSETGRFLGEEDPGLLSSLGQFGDLLTAGGPVVAILLVLSVVALSVILLKFYQFQRLRLGQTRPLDDALNQYLNGNTAAAMRLLDAVRHPAATPMQAAIRGMNRADLSQQLVREEVERIAGEKLNALRAHLRILEVIGSLSPLLGLFGTVLGMIAAFQQLELAGNQVNPSVLSGGIWEALLTTAVGLAVAIPAILALSWFERRVDHCTHIIESSVTRVFTRAFYSAESSHDSRQFHDVARARLQPAE</sequence>
<feature type="transmembrane region" description="Helical" evidence="7">
    <location>
        <begin position="148"/>
        <end position="171"/>
    </location>
</feature>
<comment type="subcellular location">
    <subcellularLocation>
        <location evidence="1">Cell membrane</location>
        <topology evidence="1">Multi-pass membrane protein</topology>
    </subcellularLocation>
    <subcellularLocation>
        <location evidence="6">Membrane</location>
        <topology evidence="6">Multi-pass membrane protein</topology>
    </subcellularLocation>
</comment>
<evidence type="ECO:0000256" key="1">
    <source>
        <dbReference type="ARBA" id="ARBA00004651"/>
    </source>
</evidence>